<accession>A0A411DHH5</accession>
<organism evidence="1">
    <name type="scientific">Chryseobacterium indologenes</name>
    <name type="common">Flavobacterium indologenes</name>
    <dbReference type="NCBI Taxonomy" id="253"/>
    <lineage>
        <taxon>Bacteria</taxon>
        <taxon>Pseudomonadati</taxon>
        <taxon>Bacteroidota</taxon>
        <taxon>Flavobacteriia</taxon>
        <taxon>Flavobacteriales</taxon>
        <taxon>Weeksellaceae</taxon>
        <taxon>Chryseobacterium group</taxon>
        <taxon>Chryseobacterium</taxon>
    </lineage>
</organism>
<name>A0A411DHH5_CHRID</name>
<sequence>MKKLLYILFIINSLLLLGQKNSNIQFAVYNDAVGTSSMFNLYKSSIEKLNVFKTKASLPSHLKKFDYLADNGLIEITFKKNEGYPDSLSLEMLNEQSDLPKDRPVYIEGYQFNDTSTRIYSEMITNIELKDCNGLQCIHISTIRN</sequence>
<proteinExistence type="predicted"/>
<dbReference type="AlphaFoldDB" id="A0A411DHH5"/>
<dbReference type="EMBL" id="CP035532">
    <property type="protein sequence ID" value="QBA19812.1"/>
    <property type="molecule type" value="Genomic_DNA"/>
</dbReference>
<evidence type="ECO:0000313" key="1">
    <source>
        <dbReference type="EMBL" id="QBA19812.1"/>
    </source>
</evidence>
<gene>
    <name evidence="1" type="ORF">EU348_00980</name>
</gene>
<protein>
    <submittedName>
        <fullName evidence="1">Uncharacterized protein</fullName>
    </submittedName>
</protein>
<reference evidence="1" key="1">
    <citation type="submission" date="2019-01" db="EMBL/GenBank/DDBJ databases">
        <title>Whole Genome Sequencing for Putative Detection of Antimicrobial Resistance and Potential Virulence Factors in Chryseobacterium indologenes isolated from Nile Tilapia in Tanzania.</title>
        <authorList>
            <person name="Mwega E."/>
            <person name="Mutoloki S."/>
            <person name="Mugimba K."/>
            <person name="Colquhoun D."/>
            <person name="Mdegela R."/>
            <person name="Evensen O."/>
            <person name="Wasteson Y."/>
        </authorList>
    </citation>
    <scope>NUCLEOTIDE SEQUENCE [LARGE SCALE GENOMIC DNA]</scope>
    <source>
        <strain evidence="1">StR 01</strain>
    </source>
</reference>